<keyword evidence="4 7" id="KW-1133">Transmembrane helix</keyword>
<keyword evidence="10" id="KW-1185">Reference proteome</keyword>
<reference evidence="9" key="3">
    <citation type="submission" date="2020-12" db="UniProtKB">
        <authorList>
            <consortium name="EnsemblPlants"/>
        </authorList>
    </citation>
    <scope>IDENTIFICATION</scope>
</reference>
<feature type="transmembrane region" description="Helical" evidence="7">
    <location>
        <begin position="436"/>
        <end position="458"/>
    </location>
</feature>
<sequence>MPPFTPCFGFSLPLLITCFLTCPWIELVTASAAPLYNHRSCEAAVQEWSNKEKLALNKELKLVQPGSRKILELLFFLHIPRTGGRTYHQCFLKNLYSPNDRCPRSYDKLRLDLRQPSCKLLSSHDDMSILSKIPSRASVVTNLRNPVNRVLSTYEFSVEVAARFLRLKSINSSRSPLPLAKSPSQLVSTLTIWPWKYLVPFMQHDIFTRRDARLEGKVNWPQSTNTTYDAPTITMPLTEFIHHPVAHELVHNGATFQVAGLTNNSCNEDAVMVRKCSSLYPKLGHQVLDVAKRRLDYMLFVGLTEKHQESATIFFSLVADQAQVQSKAMQEILGQNASVPVQEKDPRLLLFAAYKSCLASLRSSHAIRRAATLQLISPVRFSQEERKRIPSAVLEEIVSLNNLDMELHEHAKKLFAKQQRHFTTSTDPQVKQDQTVLSMFLILSISMILLILGLLVALRVRKRVGNDWLPFWLRRLLLLQVHEKL</sequence>
<gene>
    <name evidence="9" type="primary">LOC112293313</name>
</gene>
<keyword evidence="8" id="KW-0732">Signal</keyword>
<keyword evidence="6" id="KW-0325">Glycoprotein</keyword>
<comment type="subcellular location">
    <subcellularLocation>
        <location evidence="1">Membrane</location>
        <topology evidence="1">Single-pass membrane protein</topology>
    </subcellularLocation>
</comment>
<dbReference type="Proteomes" id="UP000006727">
    <property type="component" value="Chromosome 16"/>
</dbReference>
<evidence type="ECO:0000256" key="8">
    <source>
        <dbReference type="SAM" id="SignalP"/>
    </source>
</evidence>
<evidence type="ECO:0000313" key="9">
    <source>
        <dbReference type="EnsemblPlants" id="Pp3c16_24250V3.5"/>
    </source>
</evidence>
<feature type="chain" id="PRO_5043238827" description="Sulfotransferase" evidence="8">
    <location>
        <begin position="31"/>
        <end position="485"/>
    </location>
</feature>
<evidence type="ECO:0000256" key="4">
    <source>
        <dbReference type="ARBA" id="ARBA00022989"/>
    </source>
</evidence>
<dbReference type="GeneID" id="112293313"/>
<evidence type="ECO:0000256" key="3">
    <source>
        <dbReference type="ARBA" id="ARBA00022692"/>
    </source>
</evidence>
<name>A0A7I4B4L8_PHYPA</name>
<evidence type="ECO:0000256" key="2">
    <source>
        <dbReference type="ARBA" id="ARBA00022679"/>
    </source>
</evidence>
<reference evidence="9 10" key="1">
    <citation type="journal article" date="2008" name="Science">
        <title>The Physcomitrella genome reveals evolutionary insights into the conquest of land by plants.</title>
        <authorList>
            <person name="Rensing S."/>
            <person name="Lang D."/>
            <person name="Zimmer A."/>
            <person name="Terry A."/>
            <person name="Salamov A."/>
            <person name="Shapiro H."/>
            <person name="Nishiyama T."/>
            <person name="Perroud P.-F."/>
            <person name="Lindquist E."/>
            <person name="Kamisugi Y."/>
            <person name="Tanahashi T."/>
            <person name="Sakakibara K."/>
            <person name="Fujita T."/>
            <person name="Oishi K."/>
            <person name="Shin-I T."/>
            <person name="Kuroki Y."/>
            <person name="Toyoda A."/>
            <person name="Suzuki Y."/>
            <person name="Hashimoto A."/>
            <person name="Yamaguchi K."/>
            <person name="Sugano A."/>
            <person name="Kohara Y."/>
            <person name="Fujiyama A."/>
            <person name="Anterola A."/>
            <person name="Aoki S."/>
            <person name="Ashton N."/>
            <person name="Barbazuk W.B."/>
            <person name="Barker E."/>
            <person name="Bennetzen J."/>
            <person name="Bezanilla M."/>
            <person name="Blankenship R."/>
            <person name="Cho S.H."/>
            <person name="Dutcher S."/>
            <person name="Estelle M."/>
            <person name="Fawcett J.A."/>
            <person name="Gundlach H."/>
            <person name="Hanada K."/>
            <person name="Heyl A."/>
            <person name="Hicks K.A."/>
            <person name="Hugh J."/>
            <person name="Lohr M."/>
            <person name="Mayer K."/>
            <person name="Melkozernov A."/>
            <person name="Murata T."/>
            <person name="Nelson D."/>
            <person name="Pils B."/>
            <person name="Prigge M."/>
            <person name="Reiss B."/>
            <person name="Renner T."/>
            <person name="Rombauts S."/>
            <person name="Rushton P."/>
            <person name="Sanderfoot A."/>
            <person name="Schween G."/>
            <person name="Shiu S.-H."/>
            <person name="Stueber K."/>
            <person name="Theodoulou F.L."/>
            <person name="Tu H."/>
            <person name="Van de Peer Y."/>
            <person name="Verrier P.J."/>
            <person name="Waters E."/>
            <person name="Wood A."/>
            <person name="Yang L."/>
            <person name="Cove D."/>
            <person name="Cuming A."/>
            <person name="Hasebe M."/>
            <person name="Lucas S."/>
            <person name="Mishler D.B."/>
            <person name="Reski R."/>
            <person name="Grigoriev I."/>
            <person name="Quatrano R.S."/>
            <person name="Boore J.L."/>
        </authorList>
    </citation>
    <scope>NUCLEOTIDE SEQUENCE [LARGE SCALE GENOMIC DNA]</scope>
    <source>
        <strain evidence="9 10">cv. Gransden 2004</strain>
    </source>
</reference>
<dbReference type="EnsemblPlants" id="Pp3c16_24250V3.2">
    <property type="protein sequence ID" value="Pp3c16_24250V3.2"/>
    <property type="gene ID" value="Pp3c16_24250"/>
</dbReference>
<evidence type="ECO:0000256" key="5">
    <source>
        <dbReference type="ARBA" id="ARBA00023136"/>
    </source>
</evidence>
<dbReference type="GO" id="GO:0017095">
    <property type="term" value="F:heparan sulfate 6-sulfotransferase activity"/>
    <property type="evidence" value="ECO:0000318"/>
    <property type="project" value="GO_Central"/>
</dbReference>
<dbReference type="Gramene" id="Pp3c16_24250V3.5">
    <property type="protein sequence ID" value="Pp3c16_24250V3.5"/>
    <property type="gene ID" value="Pp3c16_24250"/>
</dbReference>
<evidence type="ECO:0000256" key="1">
    <source>
        <dbReference type="ARBA" id="ARBA00004167"/>
    </source>
</evidence>
<dbReference type="KEGG" id="ppp:112293313"/>
<dbReference type="EnsemblPlants" id="Pp3c16_24250V3.4">
    <property type="protein sequence ID" value="Pp3c16_24250V3.4"/>
    <property type="gene ID" value="Pp3c16_24250"/>
</dbReference>
<feature type="signal peptide" evidence="8">
    <location>
        <begin position="1"/>
        <end position="30"/>
    </location>
</feature>
<organism evidence="9 10">
    <name type="scientific">Physcomitrium patens</name>
    <name type="common">Spreading-leaved earth moss</name>
    <name type="synonym">Physcomitrella patens</name>
    <dbReference type="NCBI Taxonomy" id="3218"/>
    <lineage>
        <taxon>Eukaryota</taxon>
        <taxon>Viridiplantae</taxon>
        <taxon>Streptophyta</taxon>
        <taxon>Embryophyta</taxon>
        <taxon>Bryophyta</taxon>
        <taxon>Bryophytina</taxon>
        <taxon>Bryopsida</taxon>
        <taxon>Funariidae</taxon>
        <taxon>Funariales</taxon>
        <taxon>Funariaceae</taxon>
        <taxon>Physcomitrium</taxon>
    </lineage>
</organism>
<evidence type="ECO:0000256" key="6">
    <source>
        <dbReference type="ARBA" id="ARBA00023180"/>
    </source>
</evidence>
<keyword evidence="2" id="KW-0808">Transferase</keyword>
<dbReference type="InterPro" id="IPR010635">
    <property type="entry name" value="Heparan_SO4-6-sulfoTrfase"/>
</dbReference>
<dbReference type="Gramene" id="Pp3c16_24250V3.2">
    <property type="protein sequence ID" value="Pp3c16_24250V3.2"/>
    <property type="gene ID" value="Pp3c16_24250"/>
</dbReference>
<dbReference type="Gramene" id="Pp3c16_24250V3.3">
    <property type="protein sequence ID" value="Pp3c16_24250V3.3"/>
    <property type="gene ID" value="Pp3c16_24250"/>
</dbReference>
<dbReference type="InterPro" id="IPR027417">
    <property type="entry name" value="P-loop_NTPase"/>
</dbReference>
<keyword evidence="5 7" id="KW-0472">Membrane</keyword>
<dbReference type="PANTHER" id="PTHR12812:SF0">
    <property type="entry name" value="HEPARAN-SULFATE 6-O-SULFOTRANSFERASE"/>
    <property type="match status" value="1"/>
</dbReference>
<dbReference type="FunCoup" id="A0A7I4B4L8">
    <property type="interactions" value="1140"/>
</dbReference>
<evidence type="ECO:0008006" key="11">
    <source>
        <dbReference type="Google" id="ProtNLM"/>
    </source>
</evidence>
<dbReference type="EMBL" id="ABEU02000016">
    <property type="status" value="NOT_ANNOTATED_CDS"/>
    <property type="molecule type" value="Genomic_DNA"/>
</dbReference>
<accession>A0A7I4B4L8</accession>
<proteinExistence type="predicted"/>
<dbReference type="EnsemblPlants" id="Pp3c16_24250V3.3">
    <property type="protein sequence ID" value="Pp3c16_24250V3.3"/>
    <property type="gene ID" value="Pp3c16_24250"/>
</dbReference>
<dbReference type="PANTHER" id="PTHR12812">
    <property type="entry name" value="HEPARAN SULFATE 6-O-SULFOTRANSFERASE 3"/>
    <property type="match status" value="1"/>
</dbReference>
<keyword evidence="3 7" id="KW-0812">Transmembrane</keyword>
<dbReference type="RefSeq" id="XP_024398351.1">
    <property type="nucleotide sequence ID" value="XM_024542583.2"/>
</dbReference>
<dbReference type="Gramene" id="Pp3c16_24250V3.4">
    <property type="protein sequence ID" value="Pp3c16_24250V3.4"/>
    <property type="gene ID" value="Pp3c16_24250"/>
</dbReference>
<dbReference type="AlphaFoldDB" id="A0A7I4B4L8"/>
<dbReference type="OrthoDB" id="406981at2759"/>
<dbReference type="GO" id="GO:0015012">
    <property type="term" value="P:heparan sulfate proteoglycan biosynthetic process"/>
    <property type="evidence" value="ECO:0000318"/>
    <property type="project" value="GO_Central"/>
</dbReference>
<dbReference type="GO" id="GO:0016020">
    <property type="term" value="C:membrane"/>
    <property type="evidence" value="ECO:0007669"/>
    <property type="project" value="UniProtKB-SubCell"/>
</dbReference>
<dbReference type="Gene3D" id="3.40.50.300">
    <property type="entry name" value="P-loop containing nucleotide triphosphate hydrolases"/>
    <property type="match status" value="1"/>
</dbReference>
<dbReference type="EnsemblPlants" id="Pp3c16_24250V3.5">
    <property type="protein sequence ID" value="Pp3c16_24250V3.5"/>
    <property type="gene ID" value="Pp3c16_24250"/>
</dbReference>
<evidence type="ECO:0000313" key="10">
    <source>
        <dbReference type="Proteomes" id="UP000006727"/>
    </source>
</evidence>
<reference evidence="9 10" key="2">
    <citation type="journal article" date="2018" name="Plant J.">
        <title>The Physcomitrella patens chromosome-scale assembly reveals moss genome structure and evolution.</title>
        <authorList>
            <person name="Lang D."/>
            <person name="Ullrich K.K."/>
            <person name="Murat F."/>
            <person name="Fuchs J."/>
            <person name="Jenkins J."/>
            <person name="Haas F.B."/>
            <person name="Piednoel M."/>
            <person name="Gundlach H."/>
            <person name="Van Bel M."/>
            <person name="Meyberg R."/>
            <person name="Vives C."/>
            <person name="Morata J."/>
            <person name="Symeonidi A."/>
            <person name="Hiss M."/>
            <person name="Muchero W."/>
            <person name="Kamisugi Y."/>
            <person name="Saleh O."/>
            <person name="Blanc G."/>
            <person name="Decker E.L."/>
            <person name="van Gessel N."/>
            <person name="Grimwood J."/>
            <person name="Hayes R.D."/>
            <person name="Graham S.W."/>
            <person name="Gunter L.E."/>
            <person name="McDaniel S.F."/>
            <person name="Hoernstein S.N.W."/>
            <person name="Larsson A."/>
            <person name="Li F.W."/>
            <person name="Perroud P.F."/>
            <person name="Phillips J."/>
            <person name="Ranjan P."/>
            <person name="Rokshar D.S."/>
            <person name="Rothfels C.J."/>
            <person name="Schneider L."/>
            <person name="Shu S."/>
            <person name="Stevenson D.W."/>
            <person name="Thummler F."/>
            <person name="Tillich M."/>
            <person name="Villarreal Aguilar J.C."/>
            <person name="Widiez T."/>
            <person name="Wong G.K."/>
            <person name="Wymore A."/>
            <person name="Zhang Y."/>
            <person name="Zimmer A.D."/>
            <person name="Quatrano R.S."/>
            <person name="Mayer K.F.X."/>
            <person name="Goodstein D."/>
            <person name="Casacuberta J.M."/>
            <person name="Vandepoele K."/>
            <person name="Reski R."/>
            <person name="Cuming A.C."/>
            <person name="Tuskan G.A."/>
            <person name="Maumus F."/>
            <person name="Salse J."/>
            <person name="Schmutz J."/>
            <person name="Rensing S.A."/>
        </authorList>
    </citation>
    <scope>NUCLEOTIDE SEQUENCE [LARGE SCALE GENOMIC DNA]</scope>
    <source>
        <strain evidence="9 10">cv. Gransden 2004</strain>
    </source>
</reference>
<evidence type="ECO:0000256" key="7">
    <source>
        <dbReference type="SAM" id="Phobius"/>
    </source>
</evidence>
<protein>
    <recommendedName>
        <fullName evidence="11">Sulfotransferase</fullName>
    </recommendedName>
</protein>